<dbReference type="Gene3D" id="3.40.800.20">
    <property type="entry name" value="Histone deacetylase domain"/>
    <property type="match status" value="1"/>
</dbReference>
<keyword evidence="2" id="KW-0378">Hydrolase</keyword>
<dbReference type="InterPro" id="IPR000286">
    <property type="entry name" value="HDACs"/>
</dbReference>
<dbReference type="GO" id="GO:0016787">
    <property type="term" value="F:hydrolase activity"/>
    <property type="evidence" value="ECO:0007669"/>
    <property type="project" value="UniProtKB-KW"/>
</dbReference>
<organism evidence="4 5">
    <name type="scientific">Hyphomonas oceanitis SCH89</name>
    <dbReference type="NCBI Taxonomy" id="1280953"/>
    <lineage>
        <taxon>Bacteria</taxon>
        <taxon>Pseudomonadati</taxon>
        <taxon>Pseudomonadota</taxon>
        <taxon>Alphaproteobacteria</taxon>
        <taxon>Hyphomonadales</taxon>
        <taxon>Hyphomonadaceae</taxon>
        <taxon>Hyphomonas</taxon>
    </lineage>
</organism>
<dbReference type="EMBL" id="ARYL01000004">
    <property type="protein sequence ID" value="KDA03660.1"/>
    <property type="molecule type" value="Genomic_DNA"/>
</dbReference>
<evidence type="ECO:0000256" key="1">
    <source>
        <dbReference type="ARBA" id="ARBA00005947"/>
    </source>
</evidence>
<feature type="domain" description="Histone deacetylase" evidence="3">
    <location>
        <begin position="32"/>
        <end position="294"/>
    </location>
</feature>
<dbReference type="InterPro" id="IPR044150">
    <property type="entry name" value="HDAC_classIV"/>
</dbReference>
<dbReference type="InterPro" id="IPR037138">
    <property type="entry name" value="His_deacetylse_dom_sf"/>
</dbReference>
<evidence type="ECO:0000259" key="3">
    <source>
        <dbReference type="Pfam" id="PF00850"/>
    </source>
</evidence>
<dbReference type="InterPro" id="IPR023801">
    <property type="entry name" value="His_deacetylse_dom"/>
</dbReference>
<dbReference type="PANTHER" id="PTHR10625:SF19">
    <property type="entry name" value="HISTONE DEACETYLASE 12"/>
    <property type="match status" value="1"/>
</dbReference>
<comment type="similarity">
    <text evidence="1">Belongs to the histone deacetylase family.</text>
</comment>
<dbReference type="Proteomes" id="UP000024942">
    <property type="component" value="Unassembled WGS sequence"/>
</dbReference>
<sequence length="312" mass="32825">MTGRRREIRYLMPMLPLVHHPDYDARTVPDDHRFPMRKYALVADMLRAAGYEFFEPLLAPEAWLHLAHDPAYVGAILGQTLDAKAARKIGFEITPAIARRSRAAVGGTCLAARLALEHGAAVNLAGGSHHAGPDGGAGFCVFNDVAVGALLLLQEGAVRRVAVVDCDVHHGDGTALILGAEPRAFTASLHCEQNWPREKPPSDLDIGLPKGTGDAAYLAALETLVAEALASQPDLVFYNAGVDPHADDRLGLLSLSDAGLAARDRYVAEACASQAVPLCAVLGGGYSSDASAVARRHCGLVASIDAIGMSAE</sequence>
<name>A0A059GAP5_9PROT</name>
<reference evidence="4 5" key="1">
    <citation type="journal article" date="2014" name="Antonie Van Leeuwenhoek">
        <title>Hyphomonas beringensis sp. nov. and Hyphomonas chukchiensis sp. nov., isolated from surface seawater of the Bering Sea and Chukchi Sea.</title>
        <authorList>
            <person name="Li C."/>
            <person name="Lai Q."/>
            <person name="Li G."/>
            <person name="Dong C."/>
            <person name="Wang J."/>
            <person name="Liao Y."/>
            <person name="Shao Z."/>
        </authorList>
    </citation>
    <scope>NUCLEOTIDE SEQUENCE [LARGE SCALE GENOMIC DNA]</scope>
    <source>
        <strain evidence="4 5">SCH89</strain>
    </source>
</reference>
<evidence type="ECO:0000256" key="2">
    <source>
        <dbReference type="ARBA" id="ARBA00022801"/>
    </source>
</evidence>
<comment type="caution">
    <text evidence="4">The sequence shown here is derived from an EMBL/GenBank/DDBJ whole genome shotgun (WGS) entry which is preliminary data.</text>
</comment>
<dbReference type="PRINTS" id="PR01270">
    <property type="entry name" value="HDASUPER"/>
</dbReference>
<evidence type="ECO:0000313" key="4">
    <source>
        <dbReference type="EMBL" id="KDA03660.1"/>
    </source>
</evidence>
<dbReference type="AlphaFoldDB" id="A0A059GAP5"/>
<keyword evidence="5" id="KW-1185">Reference proteome</keyword>
<dbReference type="PANTHER" id="PTHR10625">
    <property type="entry name" value="HISTONE DEACETYLASE HDAC1-RELATED"/>
    <property type="match status" value="1"/>
</dbReference>
<dbReference type="GO" id="GO:0004407">
    <property type="term" value="F:histone deacetylase activity"/>
    <property type="evidence" value="ECO:0007669"/>
    <property type="project" value="InterPro"/>
</dbReference>
<dbReference type="GO" id="GO:0040029">
    <property type="term" value="P:epigenetic regulation of gene expression"/>
    <property type="evidence" value="ECO:0007669"/>
    <property type="project" value="TreeGrafter"/>
</dbReference>
<dbReference type="SUPFAM" id="SSF52768">
    <property type="entry name" value="Arginase/deacetylase"/>
    <property type="match status" value="1"/>
</dbReference>
<accession>A0A059GAP5</accession>
<dbReference type="STRING" id="1280953.HOC_04237"/>
<dbReference type="eggNOG" id="COG0123">
    <property type="taxonomic scope" value="Bacteria"/>
</dbReference>
<proteinExistence type="inferred from homology"/>
<dbReference type="Pfam" id="PF00850">
    <property type="entry name" value="Hist_deacetyl"/>
    <property type="match status" value="1"/>
</dbReference>
<protein>
    <submittedName>
        <fullName evidence="4">Histone deacetylase</fullName>
    </submittedName>
</protein>
<dbReference type="CDD" id="cd09993">
    <property type="entry name" value="HDAC_classIV"/>
    <property type="match status" value="1"/>
</dbReference>
<dbReference type="InterPro" id="IPR023696">
    <property type="entry name" value="Ureohydrolase_dom_sf"/>
</dbReference>
<gene>
    <name evidence="4" type="ORF">HOC_04237</name>
</gene>
<evidence type="ECO:0000313" key="5">
    <source>
        <dbReference type="Proteomes" id="UP000024942"/>
    </source>
</evidence>
<dbReference type="PATRIC" id="fig|1280953.3.peg.858"/>